<gene>
    <name evidence="1" type="ORF">SAMN05443639_10423</name>
</gene>
<dbReference type="AlphaFoldDB" id="A0A1I0GLI4"/>
<evidence type="ECO:0000313" key="1">
    <source>
        <dbReference type="EMBL" id="SET71250.1"/>
    </source>
</evidence>
<proteinExistence type="predicted"/>
<reference evidence="2" key="1">
    <citation type="submission" date="2016-10" db="EMBL/GenBank/DDBJ databases">
        <authorList>
            <person name="Varghese N."/>
            <person name="Submissions S."/>
        </authorList>
    </citation>
    <scope>NUCLEOTIDE SEQUENCE [LARGE SCALE GENOMIC DNA]</scope>
    <source>
        <strain evidence="2">DSM 16858</strain>
    </source>
</reference>
<keyword evidence="2" id="KW-1185">Reference proteome</keyword>
<sequence length="63" mass="6666">MKTALPLLCLRSTGCATLPATELSLPKERATACAANCERRVGPRTARDLRSGTLARQGVSRAP</sequence>
<organism evidence="1 2">
    <name type="scientific">Stigmatella erecta</name>
    <dbReference type="NCBI Taxonomy" id="83460"/>
    <lineage>
        <taxon>Bacteria</taxon>
        <taxon>Pseudomonadati</taxon>
        <taxon>Myxococcota</taxon>
        <taxon>Myxococcia</taxon>
        <taxon>Myxococcales</taxon>
        <taxon>Cystobacterineae</taxon>
        <taxon>Archangiaceae</taxon>
        <taxon>Stigmatella</taxon>
    </lineage>
</organism>
<name>A0A1I0GLI4_9BACT</name>
<dbReference type="EMBL" id="FOIJ01000004">
    <property type="protein sequence ID" value="SET71250.1"/>
    <property type="molecule type" value="Genomic_DNA"/>
</dbReference>
<accession>A0A1I0GLI4</accession>
<protein>
    <submittedName>
        <fullName evidence="1">Uncharacterized protein</fullName>
    </submittedName>
</protein>
<evidence type="ECO:0000313" key="2">
    <source>
        <dbReference type="Proteomes" id="UP000199181"/>
    </source>
</evidence>
<dbReference type="Proteomes" id="UP000199181">
    <property type="component" value="Unassembled WGS sequence"/>
</dbReference>